<evidence type="ECO:0000313" key="4">
    <source>
        <dbReference type="Proteomes" id="UP000002630"/>
    </source>
</evidence>
<dbReference type="AlphaFoldDB" id="D7FPR0"/>
<dbReference type="GO" id="GO:0005783">
    <property type="term" value="C:endoplasmic reticulum"/>
    <property type="evidence" value="ECO:0007669"/>
    <property type="project" value="TreeGrafter"/>
</dbReference>
<feature type="region of interest" description="Disordered" evidence="1">
    <location>
        <begin position="1"/>
        <end position="22"/>
    </location>
</feature>
<feature type="domain" description="Sulfatase-modifying factor enzyme-like" evidence="2">
    <location>
        <begin position="18"/>
        <end position="273"/>
    </location>
</feature>
<dbReference type="InterPro" id="IPR042095">
    <property type="entry name" value="SUMF_sf"/>
</dbReference>
<organism evidence="3 4">
    <name type="scientific">Ectocarpus siliculosus</name>
    <name type="common">Brown alga</name>
    <name type="synonym">Conferva siliculosa</name>
    <dbReference type="NCBI Taxonomy" id="2880"/>
    <lineage>
        <taxon>Eukaryota</taxon>
        <taxon>Sar</taxon>
        <taxon>Stramenopiles</taxon>
        <taxon>Ochrophyta</taxon>
        <taxon>PX clade</taxon>
        <taxon>Phaeophyceae</taxon>
        <taxon>Ectocarpales</taxon>
        <taxon>Ectocarpaceae</taxon>
        <taxon>Ectocarpus</taxon>
    </lineage>
</organism>
<dbReference type="PANTHER" id="PTHR23150:SF19">
    <property type="entry name" value="FORMYLGLYCINE-GENERATING ENZYME"/>
    <property type="match status" value="1"/>
</dbReference>
<feature type="compositionally biased region" description="Gly residues" evidence="1">
    <location>
        <begin position="1"/>
        <end position="12"/>
    </location>
</feature>
<keyword evidence="4" id="KW-1185">Reference proteome</keyword>
<sequence length="297" mass="31795">MGTEYTGGGEGAGAPPDGGLPHTQVAVGQFNIDEHCVTNEQFAIFVKDSGYVTEAEKFGWSFALEYMLDAETIKEADEGIGRVKGSEHWVGVEGANWRQPEGPRSSLKSRGNVPVAQVSWVDADAYCSWAGRRLPTEAEWEYAARGGQTLASEHVGDKSTKMWLVGNSWQGHFPNTNSVEDGYAGLAPATAFAPNALEVYDMLGNAWEWVAGGDPTRRTLRGGSFVDFDPVAAEKNNGSSGIPRQPANHAITPGTRMETTQDSGSANTSFRCAQSPLKSGGTSRKEASRESSGDQEL</sequence>
<name>D7FPR0_ECTSI</name>
<accession>D7FPR0</accession>
<dbReference type="InterPro" id="IPR005532">
    <property type="entry name" value="SUMF_dom"/>
</dbReference>
<dbReference type="EMBL" id="FN649760">
    <property type="protein sequence ID" value="CBJ30517.1"/>
    <property type="molecule type" value="Genomic_DNA"/>
</dbReference>
<protein>
    <submittedName>
        <fullName evidence="3">Sulfatase-modifying factor 2</fullName>
    </submittedName>
</protein>
<feature type="compositionally biased region" description="Basic and acidic residues" evidence="1">
    <location>
        <begin position="283"/>
        <end position="297"/>
    </location>
</feature>
<dbReference type="InterPro" id="IPR016187">
    <property type="entry name" value="CTDL_fold"/>
</dbReference>
<proteinExistence type="predicted"/>
<dbReference type="Pfam" id="PF03781">
    <property type="entry name" value="FGE-sulfatase"/>
    <property type="match status" value="1"/>
</dbReference>
<dbReference type="GO" id="GO:0120147">
    <property type="term" value="F:formylglycine-generating oxidase activity"/>
    <property type="evidence" value="ECO:0007669"/>
    <property type="project" value="TreeGrafter"/>
</dbReference>
<dbReference type="PANTHER" id="PTHR23150">
    <property type="entry name" value="SULFATASE MODIFYING FACTOR 1, 2"/>
    <property type="match status" value="1"/>
</dbReference>
<dbReference type="eggNOG" id="ENOG502QVDG">
    <property type="taxonomic scope" value="Eukaryota"/>
</dbReference>
<gene>
    <name evidence="3" type="ORF">Esi_0195_0042</name>
</gene>
<dbReference type="Gene3D" id="3.90.1580.10">
    <property type="entry name" value="paralog of FGE (formylglycine-generating enzyme)"/>
    <property type="match status" value="1"/>
</dbReference>
<feature type="compositionally biased region" description="Polar residues" evidence="1">
    <location>
        <begin position="257"/>
        <end position="282"/>
    </location>
</feature>
<evidence type="ECO:0000256" key="1">
    <source>
        <dbReference type="SAM" id="MobiDB-lite"/>
    </source>
</evidence>
<dbReference type="InParanoid" id="D7FPR0"/>
<dbReference type="SUPFAM" id="SSF56436">
    <property type="entry name" value="C-type lectin-like"/>
    <property type="match status" value="1"/>
</dbReference>
<reference evidence="3 4" key="1">
    <citation type="journal article" date="2010" name="Nature">
        <title>The Ectocarpus genome and the independent evolution of multicellularity in brown algae.</title>
        <authorList>
            <person name="Cock J.M."/>
            <person name="Sterck L."/>
            <person name="Rouze P."/>
            <person name="Scornet D."/>
            <person name="Allen A.E."/>
            <person name="Amoutzias G."/>
            <person name="Anthouard V."/>
            <person name="Artiguenave F."/>
            <person name="Aury J.M."/>
            <person name="Badger J.H."/>
            <person name="Beszteri B."/>
            <person name="Billiau K."/>
            <person name="Bonnet E."/>
            <person name="Bothwell J.H."/>
            <person name="Bowler C."/>
            <person name="Boyen C."/>
            <person name="Brownlee C."/>
            <person name="Carrano C.J."/>
            <person name="Charrier B."/>
            <person name="Cho G.Y."/>
            <person name="Coelho S.M."/>
            <person name="Collen J."/>
            <person name="Corre E."/>
            <person name="Da Silva C."/>
            <person name="Delage L."/>
            <person name="Delaroque N."/>
            <person name="Dittami S.M."/>
            <person name="Doulbeau S."/>
            <person name="Elias M."/>
            <person name="Farnham G."/>
            <person name="Gachon C.M."/>
            <person name="Gschloessl B."/>
            <person name="Heesch S."/>
            <person name="Jabbari K."/>
            <person name="Jubin C."/>
            <person name="Kawai H."/>
            <person name="Kimura K."/>
            <person name="Kloareg B."/>
            <person name="Kupper F.C."/>
            <person name="Lang D."/>
            <person name="Le Bail A."/>
            <person name="Leblanc C."/>
            <person name="Lerouge P."/>
            <person name="Lohr M."/>
            <person name="Lopez P.J."/>
            <person name="Martens C."/>
            <person name="Maumus F."/>
            <person name="Michel G."/>
            <person name="Miranda-Saavedra D."/>
            <person name="Morales J."/>
            <person name="Moreau H."/>
            <person name="Motomura T."/>
            <person name="Nagasato C."/>
            <person name="Napoli C.A."/>
            <person name="Nelson D.R."/>
            <person name="Nyvall-Collen P."/>
            <person name="Peters A.F."/>
            <person name="Pommier C."/>
            <person name="Potin P."/>
            <person name="Poulain J."/>
            <person name="Quesneville H."/>
            <person name="Read B."/>
            <person name="Rensing S.A."/>
            <person name="Ritter A."/>
            <person name="Rousvoal S."/>
            <person name="Samanta M."/>
            <person name="Samson G."/>
            <person name="Schroeder D.C."/>
            <person name="Segurens B."/>
            <person name="Strittmatter M."/>
            <person name="Tonon T."/>
            <person name="Tregear J.W."/>
            <person name="Valentin K."/>
            <person name="von Dassow P."/>
            <person name="Yamagishi T."/>
            <person name="Van de Peer Y."/>
            <person name="Wincker P."/>
        </authorList>
    </citation>
    <scope>NUCLEOTIDE SEQUENCE [LARGE SCALE GENOMIC DNA]</scope>
    <source>
        <strain evidence="4">Ec32 / CCAP1310/4</strain>
    </source>
</reference>
<dbReference type="InterPro" id="IPR051043">
    <property type="entry name" value="Sulfatase_Mod_Factor_Kinase"/>
</dbReference>
<dbReference type="STRING" id="2880.D7FPR0"/>
<evidence type="ECO:0000313" key="3">
    <source>
        <dbReference type="EMBL" id="CBJ30517.1"/>
    </source>
</evidence>
<feature type="region of interest" description="Disordered" evidence="1">
    <location>
        <begin position="234"/>
        <end position="297"/>
    </location>
</feature>
<dbReference type="Proteomes" id="UP000002630">
    <property type="component" value="Unassembled WGS sequence"/>
</dbReference>
<dbReference type="OrthoDB" id="659at2759"/>
<evidence type="ECO:0000259" key="2">
    <source>
        <dbReference type="Pfam" id="PF03781"/>
    </source>
</evidence>